<organism evidence="7 8">
    <name type="scientific">Acrasis kona</name>
    <dbReference type="NCBI Taxonomy" id="1008807"/>
    <lineage>
        <taxon>Eukaryota</taxon>
        <taxon>Discoba</taxon>
        <taxon>Heterolobosea</taxon>
        <taxon>Tetramitia</taxon>
        <taxon>Eutetramitia</taxon>
        <taxon>Acrasidae</taxon>
        <taxon>Acrasis</taxon>
    </lineage>
</organism>
<evidence type="ECO:0000256" key="5">
    <source>
        <dbReference type="ARBA" id="ARBA00023136"/>
    </source>
</evidence>
<evidence type="ECO:0000256" key="6">
    <source>
        <dbReference type="RuleBase" id="RU363053"/>
    </source>
</evidence>
<dbReference type="Pfam" id="PF04117">
    <property type="entry name" value="Mpv17_PMP22"/>
    <property type="match status" value="1"/>
</dbReference>
<keyword evidence="5" id="KW-0472">Membrane</keyword>
<name>A0AAW2ZCQ0_9EUKA</name>
<dbReference type="EMBL" id="JAOPGA020001302">
    <property type="protein sequence ID" value="KAL0487114.1"/>
    <property type="molecule type" value="Genomic_DNA"/>
</dbReference>
<dbReference type="AlphaFoldDB" id="A0AAW2ZCQ0"/>
<evidence type="ECO:0000256" key="1">
    <source>
        <dbReference type="ARBA" id="ARBA00004141"/>
    </source>
</evidence>
<protein>
    <submittedName>
        <fullName evidence="7">Peroxisomal membrane protein 2</fullName>
    </submittedName>
</protein>
<comment type="similarity">
    <text evidence="2 6">Belongs to the peroxisomal membrane protein PXMP2/4 family.</text>
</comment>
<evidence type="ECO:0000313" key="8">
    <source>
        <dbReference type="Proteomes" id="UP001431209"/>
    </source>
</evidence>
<evidence type="ECO:0000256" key="4">
    <source>
        <dbReference type="ARBA" id="ARBA00022989"/>
    </source>
</evidence>
<dbReference type="Proteomes" id="UP001431209">
    <property type="component" value="Unassembled WGS sequence"/>
</dbReference>
<evidence type="ECO:0000313" key="7">
    <source>
        <dbReference type="EMBL" id="KAL0487114.1"/>
    </source>
</evidence>
<reference evidence="7 8" key="1">
    <citation type="submission" date="2024-03" db="EMBL/GenBank/DDBJ databases">
        <title>The Acrasis kona genome and developmental transcriptomes reveal deep origins of eukaryotic multicellular pathways.</title>
        <authorList>
            <person name="Sheikh S."/>
            <person name="Fu C.-J."/>
            <person name="Brown M.W."/>
            <person name="Baldauf S.L."/>
        </authorList>
    </citation>
    <scope>NUCLEOTIDE SEQUENCE [LARGE SCALE GENOMIC DNA]</scope>
    <source>
        <strain evidence="7 8">ATCC MYA-3509</strain>
    </source>
</reference>
<dbReference type="PANTHER" id="PTHR11266">
    <property type="entry name" value="PEROXISOMAL MEMBRANE PROTEIN 2, PXMP2 MPV17"/>
    <property type="match status" value="1"/>
</dbReference>
<comment type="subcellular location">
    <subcellularLocation>
        <location evidence="1">Membrane</location>
        <topology evidence="1">Multi-pass membrane protein</topology>
    </subcellularLocation>
</comment>
<gene>
    <name evidence="7" type="ORF">AKO1_000952</name>
</gene>
<comment type="caution">
    <text evidence="7">The sequence shown here is derived from an EMBL/GenBank/DDBJ whole genome shotgun (WGS) entry which is preliminary data.</text>
</comment>
<dbReference type="InterPro" id="IPR007248">
    <property type="entry name" value="Mpv17_PMP22"/>
</dbReference>
<dbReference type="GO" id="GO:0005778">
    <property type="term" value="C:peroxisomal membrane"/>
    <property type="evidence" value="ECO:0007669"/>
    <property type="project" value="TreeGrafter"/>
</dbReference>
<dbReference type="PANTHER" id="PTHR11266:SF80">
    <property type="entry name" value="PEROXISOMAL MEMBRANE PROTEIN 2"/>
    <property type="match status" value="1"/>
</dbReference>
<proteinExistence type="inferred from homology"/>
<keyword evidence="8" id="KW-1185">Reference proteome</keyword>
<sequence length="221" mass="25317">MSTPPTRSELVEPNKKPTRTHNPLSAFFKWYFSLLRSKPIPTKMITSSILSALANVISQKGIQKAPKIDWHRVFQFSATAACISPLSHFWFNFLAELVEDCKPMLLSIQASVRPIPVIPLFKLFLDQLCWSPLINVVFFTLINFFNNTPDNIVPQLKRDLWPTLKRSWMVWPIASVINLNYVPQDLRVLFANGVSFFWSMYLSYMVAKSARLLLSAAPKAL</sequence>
<accession>A0AAW2ZCQ0</accession>
<keyword evidence="4" id="KW-1133">Transmembrane helix</keyword>
<evidence type="ECO:0000256" key="2">
    <source>
        <dbReference type="ARBA" id="ARBA00006824"/>
    </source>
</evidence>
<keyword evidence="3" id="KW-0812">Transmembrane</keyword>
<evidence type="ECO:0000256" key="3">
    <source>
        <dbReference type="ARBA" id="ARBA00022692"/>
    </source>
</evidence>